<dbReference type="GO" id="GO:0005886">
    <property type="term" value="C:plasma membrane"/>
    <property type="evidence" value="ECO:0007669"/>
    <property type="project" value="UniProtKB-SubCell"/>
</dbReference>
<organism evidence="9 10">
    <name type="scientific">Mikania micrantha</name>
    <name type="common">bitter vine</name>
    <dbReference type="NCBI Taxonomy" id="192012"/>
    <lineage>
        <taxon>Eukaryota</taxon>
        <taxon>Viridiplantae</taxon>
        <taxon>Streptophyta</taxon>
        <taxon>Embryophyta</taxon>
        <taxon>Tracheophyta</taxon>
        <taxon>Spermatophyta</taxon>
        <taxon>Magnoliopsida</taxon>
        <taxon>eudicotyledons</taxon>
        <taxon>Gunneridae</taxon>
        <taxon>Pentapetalae</taxon>
        <taxon>asterids</taxon>
        <taxon>campanulids</taxon>
        <taxon>Asterales</taxon>
        <taxon>Asteraceae</taxon>
        <taxon>Asteroideae</taxon>
        <taxon>Heliantheae alliance</taxon>
        <taxon>Eupatorieae</taxon>
        <taxon>Mikania</taxon>
    </lineage>
</organism>
<evidence type="ECO:0000256" key="7">
    <source>
        <dbReference type="ARBA" id="ARBA00023294"/>
    </source>
</evidence>
<sequence>MYRPSRDASPSFSSSLLDEIYRSIDERVDQESSGYRTFVTEKQSSFSINDYFRDDHDVQRQVSGIFGLGSAVDFKRSSHRSVNSSSSSSDSSSAGGFSSSEAESVYGVSSRPKPIRTGTNRYDEYNTRSKQMNMHEQTYQFEDLQTKQKHEGKFVKTKSRAMKIYGDLKKVKQPISPGGRLATFLNSIFTTGNTKNTKLSSSSAGSYDDGRQSKSAGGSTCSSASSFSRSCLSKTPSSRGKSSNNKKRSVRFLPVSVIVGDDCQPCGHKFLYEHESYQHALKFVKNPSNDELRLHSNEKTRHIEEAARNLLRNYQKKVECEYDLNHLITDNLTAQNEIDLNYEDDEDDAASHTSSDLFELKNFSSIGMEDELPVYETTNLDTNLTIGNKFRMY</sequence>
<keyword evidence="5" id="KW-1003">Cell membrane</keyword>
<dbReference type="AlphaFoldDB" id="A0A5N6PM66"/>
<comment type="function">
    <text evidence="1">Involved in auxin transport. Regulator of the auxin signaling pathway.</text>
</comment>
<dbReference type="PANTHER" id="PTHR33541">
    <property type="entry name" value="PROTEIN BIG GRAIN 1-LIKE A-RELATED"/>
    <property type="match status" value="1"/>
</dbReference>
<proteinExistence type="inferred from homology"/>
<feature type="compositionally biased region" description="Low complexity" evidence="8">
    <location>
        <begin position="213"/>
        <end position="243"/>
    </location>
</feature>
<evidence type="ECO:0000256" key="1">
    <source>
        <dbReference type="ARBA" id="ARBA00002281"/>
    </source>
</evidence>
<keyword evidence="10" id="KW-1185">Reference proteome</keyword>
<feature type="region of interest" description="Disordered" evidence="8">
    <location>
        <begin position="195"/>
        <end position="246"/>
    </location>
</feature>
<evidence type="ECO:0000256" key="3">
    <source>
        <dbReference type="ARBA" id="ARBA00010067"/>
    </source>
</evidence>
<evidence type="ECO:0000256" key="6">
    <source>
        <dbReference type="ARBA" id="ARBA00023136"/>
    </source>
</evidence>
<dbReference type="GO" id="GO:0009734">
    <property type="term" value="P:auxin-activated signaling pathway"/>
    <property type="evidence" value="ECO:0007669"/>
    <property type="project" value="UniProtKB-KW"/>
</dbReference>
<protein>
    <submittedName>
        <fullName evidence="9">Uncharacterized protein</fullName>
    </submittedName>
</protein>
<keyword evidence="4" id="KW-0813">Transport</keyword>
<dbReference type="OrthoDB" id="680041at2759"/>
<gene>
    <name evidence="9" type="ORF">E3N88_05618</name>
</gene>
<keyword evidence="6" id="KW-0472">Membrane</keyword>
<keyword evidence="7" id="KW-0927">Auxin signaling pathway</keyword>
<comment type="subcellular location">
    <subcellularLocation>
        <location evidence="2">Cell membrane</location>
    </subcellularLocation>
</comment>
<dbReference type="Proteomes" id="UP000326396">
    <property type="component" value="Linkage Group LG11"/>
</dbReference>
<dbReference type="InterPro" id="IPR039621">
    <property type="entry name" value="BG1-like"/>
</dbReference>
<accession>A0A5N6PM66</accession>
<reference evidence="9 10" key="1">
    <citation type="submission" date="2019-05" db="EMBL/GenBank/DDBJ databases">
        <title>Mikania micrantha, genome provides insights into the molecular mechanism of rapid growth.</title>
        <authorList>
            <person name="Liu B."/>
        </authorList>
    </citation>
    <scope>NUCLEOTIDE SEQUENCE [LARGE SCALE GENOMIC DNA]</scope>
    <source>
        <strain evidence="9">NLD-2019</strain>
        <tissue evidence="9">Leaf</tissue>
    </source>
</reference>
<feature type="region of interest" description="Disordered" evidence="8">
    <location>
        <begin position="77"/>
        <end position="132"/>
    </location>
</feature>
<evidence type="ECO:0000313" key="10">
    <source>
        <dbReference type="Proteomes" id="UP000326396"/>
    </source>
</evidence>
<feature type="compositionally biased region" description="Polar residues" evidence="8">
    <location>
        <begin position="195"/>
        <end position="205"/>
    </location>
</feature>
<evidence type="ECO:0000256" key="5">
    <source>
        <dbReference type="ARBA" id="ARBA00022475"/>
    </source>
</evidence>
<comment type="caution">
    <text evidence="9">The sequence shown here is derived from an EMBL/GenBank/DDBJ whole genome shotgun (WGS) entry which is preliminary data.</text>
</comment>
<evidence type="ECO:0000313" key="9">
    <source>
        <dbReference type="EMBL" id="KAD6794722.1"/>
    </source>
</evidence>
<evidence type="ECO:0000256" key="8">
    <source>
        <dbReference type="SAM" id="MobiDB-lite"/>
    </source>
</evidence>
<dbReference type="PANTHER" id="PTHR33541:SF28">
    <property type="entry name" value="PROTEIN BIG GRAIN 1-LIKE A"/>
    <property type="match status" value="1"/>
</dbReference>
<feature type="compositionally biased region" description="Low complexity" evidence="8">
    <location>
        <begin position="80"/>
        <end position="105"/>
    </location>
</feature>
<name>A0A5N6PM66_9ASTR</name>
<evidence type="ECO:0000256" key="2">
    <source>
        <dbReference type="ARBA" id="ARBA00004236"/>
    </source>
</evidence>
<comment type="similarity">
    <text evidence="3">Belongs to the BIG GRAIN 1 (BG1) plant protein family.</text>
</comment>
<evidence type="ECO:0000256" key="4">
    <source>
        <dbReference type="ARBA" id="ARBA00022448"/>
    </source>
</evidence>
<dbReference type="EMBL" id="SZYD01000003">
    <property type="protein sequence ID" value="KAD6794722.1"/>
    <property type="molecule type" value="Genomic_DNA"/>
</dbReference>